<organism evidence="2 3">
    <name type="scientific">Datura stramonium</name>
    <name type="common">Jimsonweed</name>
    <name type="synonym">Common thornapple</name>
    <dbReference type="NCBI Taxonomy" id="4076"/>
    <lineage>
        <taxon>Eukaryota</taxon>
        <taxon>Viridiplantae</taxon>
        <taxon>Streptophyta</taxon>
        <taxon>Embryophyta</taxon>
        <taxon>Tracheophyta</taxon>
        <taxon>Spermatophyta</taxon>
        <taxon>Magnoliopsida</taxon>
        <taxon>eudicotyledons</taxon>
        <taxon>Gunneridae</taxon>
        <taxon>Pentapetalae</taxon>
        <taxon>asterids</taxon>
        <taxon>lamiids</taxon>
        <taxon>Solanales</taxon>
        <taxon>Solanaceae</taxon>
        <taxon>Solanoideae</taxon>
        <taxon>Datureae</taxon>
        <taxon>Datura</taxon>
    </lineage>
</organism>
<comment type="caution">
    <text evidence="2">The sequence shown here is derived from an EMBL/GenBank/DDBJ whole genome shotgun (WGS) entry which is preliminary data.</text>
</comment>
<sequence length="64" mass="6518">MVGTPLRSYSSSSSLASSSSSRSPTPMLGSSSPPKPSNRSSIGPQAVDGEAMAASRIFKSRSTI</sequence>
<feature type="region of interest" description="Disordered" evidence="1">
    <location>
        <begin position="1"/>
        <end position="64"/>
    </location>
</feature>
<protein>
    <submittedName>
        <fullName evidence="2">Uncharacterized protein</fullName>
    </submittedName>
</protein>
<name>A0ABS8Y3U0_DATST</name>
<evidence type="ECO:0000313" key="3">
    <source>
        <dbReference type="Proteomes" id="UP000823775"/>
    </source>
</evidence>
<evidence type="ECO:0000256" key="1">
    <source>
        <dbReference type="SAM" id="MobiDB-lite"/>
    </source>
</evidence>
<gene>
    <name evidence="2" type="ORF">HAX54_012242</name>
</gene>
<reference evidence="2 3" key="1">
    <citation type="journal article" date="2021" name="BMC Genomics">
        <title>Datura genome reveals duplications of psychoactive alkaloid biosynthetic genes and high mutation rate following tissue culture.</title>
        <authorList>
            <person name="Rajewski A."/>
            <person name="Carter-House D."/>
            <person name="Stajich J."/>
            <person name="Litt A."/>
        </authorList>
    </citation>
    <scope>NUCLEOTIDE SEQUENCE [LARGE SCALE GENOMIC DNA]</scope>
    <source>
        <strain evidence="2">AR-01</strain>
    </source>
</reference>
<keyword evidence="3" id="KW-1185">Reference proteome</keyword>
<feature type="non-terminal residue" evidence="2">
    <location>
        <position position="64"/>
    </location>
</feature>
<accession>A0ABS8Y3U0</accession>
<dbReference type="Proteomes" id="UP000823775">
    <property type="component" value="Unassembled WGS sequence"/>
</dbReference>
<dbReference type="EMBL" id="JACEIK010017062">
    <property type="protein sequence ID" value="MCE5165777.1"/>
    <property type="molecule type" value="Genomic_DNA"/>
</dbReference>
<evidence type="ECO:0000313" key="2">
    <source>
        <dbReference type="EMBL" id="MCE5165777.1"/>
    </source>
</evidence>
<feature type="compositionally biased region" description="Low complexity" evidence="1">
    <location>
        <begin position="1"/>
        <end position="41"/>
    </location>
</feature>
<proteinExistence type="predicted"/>